<evidence type="ECO:0000313" key="2">
    <source>
        <dbReference type="Proteomes" id="UP000807769"/>
    </source>
</evidence>
<sequence length="177" mass="20178">MGLMEVHCSPAKQHQFMESLIAYMGSDMPIHLCYAARIVREEIVLIDAIDINLQDMVLTKLSPTILTTLFVTPFDTITEQQWWDMMIMAWCHAEFVIDDIHCFEFLPILVEGMKRYMWFALEDDLKQLVSVVGGILRALERHDSEQGEGVVVTVKEFRTVASNMLGKLVNSKGVISP</sequence>
<proteinExistence type="predicted"/>
<dbReference type="EMBL" id="JABBWG010000094">
    <property type="protein sequence ID" value="KAG1801283.1"/>
    <property type="molecule type" value="Genomic_DNA"/>
</dbReference>
<accession>A0A9P7J3R6</accession>
<dbReference type="GeneID" id="64635322"/>
<protein>
    <submittedName>
        <fullName evidence="1">Uncharacterized protein</fullName>
    </submittedName>
</protein>
<evidence type="ECO:0000313" key="1">
    <source>
        <dbReference type="EMBL" id="KAG1801283.1"/>
    </source>
</evidence>
<dbReference type="RefSeq" id="XP_041186071.1">
    <property type="nucleotide sequence ID" value="XM_041341306.1"/>
</dbReference>
<dbReference type="OrthoDB" id="2660381at2759"/>
<dbReference type="AlphaFoldDB" id="A0A9P7J3R6"/>
<reference evidence="1" key="1">
    <citation type="journal article" date="2020" name="New Phytol.">
        <title>Comparative genomics reveals dynamic genome evolution in host specialist ectomycorrhizal fungi.</title>
        <authorList>
            <person name="Lofgren L.A."/>
            <person name="Nguyen N.H."/>
            <person name="Vilgalys R."/>
            <person name="Ruytinx J."/>
            <person name="Liao H.L."/>
            <person name="Branco S."/>
            <person name="Kuo A."/>
            <person name="LaButti K."/>
            <person name="Lipzen A."/>
            <person name="Andreopoulos W."/>
            <person name="Pangilinan J."/>
            <person name="Riley R."/>
            <person name="Hundley H."/>
            <person name="Na H."/>
            <person name="Barry K."/>
            <person name="Grigoriev I.V."/>
            <person name="Stajich J.E."/>
            <person name="Kennedy P.G."/>
        </authorList>
    </citation>
    <scope>NUCLEOTIDE SEQUENCE</scope>
    <source>
        <strain evidence="1">MN1</strain>
    </source>
</reference>
<gene>
    <name evidence="1" type="ORF">BJ212DRAFT_1487668</name>
</gene>
<keyword evidence="2" id="KW-1185">Reference proteome</keyword>
<name>A0A9P7J3R6_9AGAM</name>
<organism evidence="1 2">
    <name type="scientific">Suillus subaureus</name>
    <dbReference type="NCBI Taxonomy" id="48587"/>
    <lineage>
        <taxon>Eukaryota</taxon>
        <taxon>Fungi</taxon>
        <taxon>Dikarya</taxon>
        <taxon>Basidiomycota</taxon>
        <taxon>Agaricomycotina</taxon>
        <taxon>Agaricomycetes</taxon>
        <taxon>Agaricomycetidae</taxon>
        <taxon>Boletales</taxon>
        <taxon>Suillineae</taxon>
        <taxon>Suillaceae</taxon>
        <taxon>Suillus</taxon>
    </lineage>
</organism>
<dbReference type="Proteomes" id="UP000807769">
    <property type="component" value="Unassembled WGS sequence"/>
</dbReference>
<comment type="caution">
    <text evidence="1">The sequence shown here is derived from an EMBL/GenBank/DDBJ whole genome shotgun (WGS) entry which is preliminary data.</text>
</comment>